<proteinExistence type="predicted"/>
<evidence type="ECO:0000256" key="1">
    <source>
        <dbReference type="SAM" id="Coils"/>
    </source>
</evidence>
<evidence type="ECO:0000313" key="4">
    <source>
        <dbReference type="Proteomes" id="UP000037069"/>
    </source>
</evidence>
<dbReference type="OrthoDB" id="332250at2759"/>
<feature type="coiled-coil region" evidence="1">
    <location>
        <begin position="518"/>
        <end position="583"/>
    </location>
</feature>
<dbReference type="Pfam" id="PF12416">
    <property type="entry name" value="DUF3668"/>
    <property type="match status" value="1"/>
</dbReference>
<dbReference type="Proteomes" id="UP000037069">
    <property type="component" value="Unassembled WGS sequence"/>
</dbReference>
<dbReference type="InterPro" id="IPR035892">
    <property type="entry name" value="C2_domain_sf"/>
</dbReference>
<dbReference type="InterPro" id="IPR022136">
    <property type="entry name" value="DUF3668"/>
</dbReference>
<dbReference type="AlphaFoldDB" id="A0A0L0BRA5"/>
<keyword evidence="1" id="KW-0175">Coiled coil</keyword>
<keyword evidence="4" id="KW-1185">Reference proteome</keyword>
<evidence type="ECO:0000259" key="2">
    <source>
        <dbReference type="Pfam" id="PF12416"/>
    </source>
</evidence>
<protein>
    <recommendedName>
        <fullName evidence="2">DUF3668 domain-containing protein</fullName>
    </recommendedName>
</protein>
<accession>A0A0L0BRA5</accession>
<name>A0A0L0BRA5_LUCCU</name>
<gene>
    <name evidence="3" type="ORF">FF38_04020</name>
</gene>
<dbReference type="OMA" id="DYQEAMQ"/>
<comment type="caution">
    <text evidence="3">The sequence shown here is derived from an EMBL/GenBank/DDBJ whole genome shotgun (WGS) entry which is preliminary data.</text>
</comment>
<reference evidence="3 4" key="1">
    <citation type="journal article" date="2015" name="Nat. Commun.">
        <title>Lucilia cuprina genome unlocks parasitic fly biology to underpin future interventions.</title>
        <authorList>
            <person name="Anstead C.A."/>
            <person name="Korhonen P.K."/>
            <person name="Young N.D."/>
            <person name="Hall R.S."/>
            <person name="Jex A.R."/>
            <person name="Murali S.C."/>
            <person name="Hughes D.S."/>
            <person name="Lee S.F."/>
            <person name="Perry T."/>
            <person name="Stroehlein A.J."/>
            <person name="Ansell B.R."/>
            <person name="Breugelmans B."/>
            <person name="Hofmann A."/>
            <person name="Qu J."/>
            <person name="Dugan S."/>
            <person name="Lee S.L."/>
            <person name="Chao H."/>
            <person name="Dinh H."/>
            <person name="Han Y."/>
            <person name="Doddapaneni H.V."/>
            <person name="Worley K.C."/>
            <person name="Muzny D.M."/>
            <person name="Ioannidis P."/>
            <person name="Waterhouse R.M."/>
            <person name="Zdobnov E.M."/>
            <person name="James P.J."/>
            <person name="Bagnall N.H."/>
            <person name="Kotze A.C."/>
            <person name="Gibbs R.A."/>
            <person name="Richards S."/>
            <person name="Batterham P."/>
            <person name="Gasser R.B."/>
        </authorList>
    </citation>
    <scope>NUCLEOTIDE SEQUENCE [LARGE SCALE GENOMIC DNA]</scope>
    <source>
        <strain evidence="3 4">LS</strain>
        <tissue evidence="3">Full body</tissue>
    </source>
</reference>
<evidence type="ECO:0000313" key="3">
    <source>
        <dbReference type="EMBL" id="KNC21759.1"/>
    </source>
</evidence>
<sequence length="657" mass="76277">MSFHNSKPSKGDVTNFGGNTYCVILNIVEGIGFDLNAASNYNIILKVSLNGVLFEVVGNSIKANVITFNSNCIWECELTDIKRMKSDNRPVKLECHVKYDHYENGSIKRVGSLLLPLRGLKIIHAPENLQSIIDSPKVEPISISNATQSMLQSQYGIFVKLLEDAGHIQVGNDPQMDCDIFCVTINFTQIKRLLPLFNIIEKCNEIKKRSFVFQYDFLGNVTNIDIFINTKDFYTINQKFSINFRSSLKALRLYFQRVFYIPINLYDMNDIAIAKYDFNISPLLPEEVQFFNKKSVNLWTKCGSFHFDIFNNLPNSSSKISPLVDFIVTLELITQNSKIIFRDNLPNTSQHESTAKEENKISEETKVGEYIHLYTNTFEEVALKDVHSETNNDGGINFMSNKSVCATAVNTDDHFIAKERQKMYLHFLHEFEYWKEKQIIHITNEMAHTKKEIRDRWEGYINQIIARLETKVLKCDKMFEQLEETQSQLNVIADISLKNATIADNITREMESFYRKKTTQFEMELECLRNEIQVKEIENVLLKKRNDQLEKQLSIYQTCHISIDQLKEVLNDMRNQATRLAAIECFYKGQCFDEMHKWKLKIFKLLNERNFSTNFDVNFNLDELFKEMLTLNSNNFDSFQESSVSCLKCPPGGDFFL</sequence>
<dbReference type="STRING" id="7375.A0A0L0BRA5"/>
<feature type="domain" description="DUF3668" evidence="2">
    <location>
        <begin position="160"/>
        <end position="331"/>
    </location>
</feature>
<dbReference type="EMBL" id="JRES01001582">
    <property type="protein sequence ID" value="KNC21759.1"/>
    <property type="molecule type" value="Genomic_DNA"/>
</dbReference>
<dbReference type="Gene3D" id="2.60.40.150">
    <property type="entry name" value="C2 domain"/>
    <property type="match status" value="1"/>
</dbReference>
<organism evidence="3 4">
    <name type="scientific">Lucilia cuprina</name>
    <name type="common">Green bottle fly</name>
    <name type="synonym">Australian sheep blowfly</name>
    <dbReference type="NCBI Taxonomy" id="7375"/>
    <lineage>
        <taxon>Eukaryota</taxon>
        <taxon>Metazoa</taxon>
        <taxon>Ecdysozoa</taxon>
        <taxon>Arthropoda</taxon>
        <taxon>Hexapoda</taxon>
        <taxon>Insecta</taxon>
        <taxon>Pterygota</taxon>
        <taxon>Neoptera</taxon>
        <taxon>Endopterygota</taxon>
        <taxon>Diptera</taxon>
        <taxon>Brachycera</taxon>
        <taxon>Muscomorpha</taxon>
        <taxon>Oestroidea</taxon>
        <taxon>Calliphoridae</taxon>
        <taxon>Luciliinae</taxon>
        <taxon>Lucilia</taxon>
    </lineage>
</organism>